<dbReference type="Gene3D" id="2.30.30.40">
    <property type="entry name" value="SH3 Domains"/>
    <property type="match status" value="1"/>
</dbReference>
<sequence length="127" mass="13623">MIYLSQGEHMRSSMVFKQLAAAGMASLALASATTSPASAETFRAGIWQKEGHDFTIRTSASTSASKISTIKDPDTRVPCGGERCTRNNDGGSYTCWSGGPSGNDWYKVHWAGKTGWVAAWCVEVGRI</sequence>
<dbReference type="Proteomes" id="UP001432168">
    <property type="component" value="Chromosome"/>
</dbReference>
<gene>
    <name evidence="2" type="ORF">OG929_20235</name>
</gene>
<reference evidence="2" key="1">
    <citation type="submission" date="2022-10" db="EMBL/GenBank/DDBJ databases">
        <title>The complete genomes of actinobacterial strains from the NBC collection.</title>
        <authorList>
            <person name="Joergensen T.S."/>
            <person name="Alvarez Arevalo M."/>
            <person name="Sterndorff E.B."/>
            <person name="Faurdal D."/>
            <person name="Vuksanovic O."/>
            <person name="Mourched A.-S."/>
            <person name="Charusanti P."/>
            <person name="Shaw S."/>
            <person name="Blin K."/>
            <person name="Weber T."/>
        </authorList>
    </citation>
    <scope>NUCLEOTIDE SEQUENCE</scope>
    <source>
        <strain evidence="2">NBC_00686</strain>
    </source>
</reference>
<dbReference type="RefSeq" id="WP_329265230.1">
    <property type="nucleotide sequence ID" value="NZ_CP109011.1"/>
</dbReference>
<evidence type="ECO:0000313" key="2">
    <source>
        <dbReference type="EMBL" id="WUT44485.1"/>
    </source>
</evidence>
<name>A0ABZ1WXD3_9ACTN</name>
<feature type="signal peptide" evidence="1">
    <location>
        <begin position="1"/>
        <end position="39"/>
    </location>
</feature>
<protein>
    <recommendedName>
        <fullName evidence="4">SH3b domain-containing protein</fullName>
    </recommendedName>
</protein>
<organism evidence="2 3">
    <name type="scientific">Streptomyces pseudovenezuelae</name>
    <dbReference type="NCBI Taxonomy" id="67350"/>
    <lineage>
        <taxon>Bacteria</taxon>
        <taxon>Bacillati</taxon>
        <taxon>Actinomycetota</taxon>
        <taxon>Actinomycetes</taxon>
        <taxon>Kitasatosporales</taxon>
        <taxon>Streptomycetaceae</taxon>
        <taxon>Streptomyces</taxon>
        <taxon>Streptomyces aurantiacus group</taxon>
    </lineage>
</organism>
<accession>A0ABZ1WXD3</accession>
<evidence type="ECO:0000256" key="1">
    <source>
        <dbReference type="SAM" id="SignalP"/>
    </source>
</evidence>
<keyword evidence="1" id="KW-0732">Signal</keyword>
<keyword evidence="3" id="KW-1185">Reference proteome</keyword>
<feature type="chain" id="PRO_5047392749" description="SH3b domain-containing protein" evidence="1">
    <location>
        <begin position="40"/>
        <end position="127"/>
    </location>
</feature>
<evidence type="ECO:0000313" key="3">
    <source>
        <dbReference type="Proteomes" id="UP001432168"/>
    </source>
</evidence>
<evidence type="ECO:0008006" key="4">
    <source>
        <dbReference type="Google" id="ProtNLM"/>
    </source>
</evidence>
<proteinExistence type="predicted"/>
<dbReference type="EMBL" id="CP109011">
    <property type="protein sequence ID" value="WUT44485.1"/>
    <property type="molecule type" value="Genomic_DNA"/>
</dbReference>